<dbReference type="InterPro" id="IPR017441">
    <property type="entry name" value="Protein_kinase_ATP_BS"/>
</dbReference>
<dbReference type="AlphaFoldDB" id="A0AAW2YTZ7"/>
<evidence type="ECO:0000256" key="4">
    <source>
        <dbReference type="ARBA" id="ARBA00022777"/>
    </source>
</evidence>
<dbReference type="GO" id="GO:0004674">
    <property type="term" value="F:protein serine/threonine kinase activity"/>
    <property type="evidence" value="ECO:0007669"/>
    <property type="project" value="UniProtKB-KW"/>
</dbReference>
<feature type="domain" description="Protein kinase" evidence="10">
    <location>
        <begin position="319"/>
        <end position="580"/>
    </location>
</feature>
<keyword evidence="5 8" id="KW-0067">ATP-binding</keyword>
<dbReference type="FunFam" id="3.30.200.20:FF:000034">
    <property type="entry name" value="Kinase suppressor of Ras 1"/>
    <property type="match status" value="1"/>
</dbReference>
<keyword evidence="9" id="KW-0812">Transmembrane</keyword>
<dbReference type="InterPro" id="IPR000719">
    <property type="entry name" value="Prot_kinase_dom"/>
</dbReference>
<dbReference type="Gene3D" id="1.10.510.10">
    <property type="entry name" value="Transferase(Phosphotransferase) domain 1"/>
    <property type="match status" value="1"/>
</dbReference>
<keyword evidence="9" id="KW-0472">Membrane</keyword>
<evidence type="ECO:0000313" key="11">
    <source>
        <dbReference type="EMBL" id="KAL0480635.1"/>
    </source>
</evidence>
<evidence type="ECO:0000256" key="1">
    <source>
        <dbReference type="ARBA" id="ARBA00022527"/>
    </source>
</evidence>
<comment type="caution">
    <text evidence="11">The sequence shown here is derived from an EMBL/GenBank/DDBJ whole genome shotgun (WGS) entry which is preliminary data.</text>
</comment>
<protein>
    <submittedName>
        <fullName evidence="11">DrkB</fullName>
    </submittedName>
</protein>
<proteinExistence type="predicted"/>
<keyword evidence="9" id="KW-1133">Transmembrane helix</keyword>
<dbReference type="GO" id="GO:0005524">
    <property type="term" value="F:ATP binding"/>
    <property type="evidence" value="ECO:0007669"/>
    <property type="project" value="UniProtKB-UniRule"/>
</dbReference>
<organism evidence="11 12">
    <name type="scientific">Acrasis kona</name>
    <dbReference type="NCBI Taxonomy" id="1008807"/>
    <lineage>
        <taxon>Eukaryota</taxon>
        <taxon>Discoba</taxon>
        <taxon>Heterolobosea</taxon>
        <taxon>Tetramitia</taxon>
        <taxon>Eutetramitia</taxon>
        <taxon>Acrasidae</taxon>
        <taxon>Acrasis</taxon>
    </lineage>
</organism>
<feature type="binding site" evidence="8">
    <location>
        <position position="346"/>
    </location>
    <ligand>
        <name>ATP</name>
        <dbReference type="ChEBI" id="CHEBI:30616"/>
    </ligand>
</feature>
<evidence type="ECO:0000256" key="2">
    <source>
        <dbReference type="ARBA" id="ARBA00022679"/>
    </source>
</evidence>
<evidence type="ECO:0000256" key="9">
    <source>
        <dbReference type="SAM" id="Phobius"/>
    </source>
</evidence>
<dbReference type="Gene3D" id="3.30.200.20">
    <property type="entry name" value="Phosphorylase Kinase, domain 1"/>
    <property type="match status" value="1"/>
</dbReference>
<keyword evidence="12" id="KW-1185">Reference proteome</keyword>
<keyword evidence="4" id="KW-0418">Kinase</keyword>
<comment type="catalytic activity">
    <reaction evidence="6">
        <text>L-threonyl-[protein] + ATP = O-phospho-L-threonyl-[protein] + ADP + H(+)</text>
        <dbReference type="Rhea" id="RHEA:46608"/>
        <dbReference type="Rhea" id="RHEA-COMP:11060"/>
        <dbReference type="Rhea" id="RHEA-COMP:11605"/>
        <dbReference type="ChEBI" id="CHEBI:15378"/>
        <dbReference type="ChEBI" id="CHEBI:30013"/>
        <dbReference type="ChEBI" id="CHEBI:30616"/>
        <dbReference type="ChEBI" id="CHEBI:61977"/>
        <dbReference type="ChEBI" id="CHEBI:456216"/>
        <dbReference type="EC" id="2.7.11.1"/>
    </reaction>
</comment>
<dbReference type="InterPro" id="IPR011009">
    <property type="entry name" value="Kinase-like_dom_sf"/>
</dbReference>
<dbReference type="PANTHER" id="PTHR44329">
    <property type="entry name" value="SERINE/THREONINE-PROTEIN KINASE TNNI3K-RELATED"/>
    <property type="match status" value="1"/>
</dbReference>
<dbReference type="PROSITE" id="PS50011">
    <property type="entry name" value="PROTEIN_KINASE_DOM"/>
    <property type="match status" value="1"/>
</dbReference>
<gene>
    <name evidence="11" type="ORF">AKO1_006894</name>
</gene>
<feature type="non-terminal residue" evidence="11">
    <location>
        <position position="1"/>
    </location>
</feature>
<reference evidence="11 12" key="1">
    <citation type="submission" date="2024-03" db="EMBL/GenBank/DDBJ databases">
        <title>The Acrasis kona genome and developmental transcriptomes reveal deep origins of eukaryotic multicellular pathways.</title>
        <authorList>
            <person name="Sheikh S."/>
            <person name="Fu C.-J."/>
            <person name="Brown M.W."/>
            <person name="Baldauf S.L."/>
        </authorList>
    </citation>
    <scope>NUCLEOTIDE SEQUENCE [LARGE SCALE GENOMIC DNA]</scope>
    <source>
        <strain evidence="11 12">ATCC MYA-3509</strain>
    </source>
</reference>
<dbReference type="PROSITE" id="PS00108">
    <property type="entry name" value="PROTEIN_KINASE_ST"/>
    <property type="match status" value="1"/>
</dbReference>
<dbReference type="SUPFAM" id="SSF53850">
    <property type="entry name" value="Periplasmic binding protein-like II"/>
    <property type="match status" value="1"/>
</dbReference>
<dbReference type="InterPro" id="IPR008271">
    <property type="entry name" value="Ser/Thr_kinase_AS"/>
</dbReference>
<sequence>SIITLNRGIASQLSGVIDPLHRTGNSATTLFLTTSFASYSSEWSQKYTPKPNSVDLYALPSHRLRTILTTSNMITSVSSPLSCNGCIGYVSLDTYLNNVGSDSTIGIASMITDDNQVVVPTLQTVKNTVAASPSNRNSTYQTLSSLPDLKMLSLFNIKGVQTYPLCTYTYWSVLNVQTDSTAGVAILDYIQFGLTYVRQMNVDTLGSAPTPKILDQISRNLISSNVICNNNIKCSEYKDTVLPGLVYVFGGLAILGACILVAIIIIVVSCLIHRGLKRPSNDYVNIKDSSLKSVLITSDSLATIKMNTKDGNDLSSDEIVLEKQIGSGSFSEVYKGTWLGAVVAIKRFLLNETSSHEVLEDFMKETTLMSGMRHPNVVLYLGATVKEPHLYIVTEFCERGNIQHIIRDKKQKLSAKKTTRLALDAARGMLYLHRSDPPILHRDFKSANLLVSKDWTVKVADFGMSRVLDPNACMTVCGTAETCSPEVLSRNQYTEKADVYSFGIVLWEMYTREVLYPSLNFYELSSRVVNEGLRPPTDGEKFKSGKIPTKIKDLMERCWHFDPKVRYSFEEIVVILEDVLTSLEATFTNSPTYYKNDV</sequence>
<dbReference type="Proteomes" id="UP001431209">
    <property type="component" value="Unassembled WGS sequence"/>
</dbReference>
<dbReference type="Gene3D" id="3.40.190.10">
    <property type="entry name" value="Periplasmic binding protein-like II"/>
    <property type="match status" value="1"/>
</dbReference>
<dbReference type="Pfam" id="PF07714">
    <property type="entry name" value="PK_Tyr_Ser-Thr"/>
    <property type="match status" value="1"/>
</dbReference>
<dbReference type="EMBL" id="JAOPGA020000678">
    <property type="protein sequence ID" value="KAL0480635.1"/>
    <property type="molecule type" value="Genomic_DNA"/>
</dbReference>
<dbReference type="InterPro" id="IPR051681">
    <property type="entry name" value="Ser/Thr_Kinases-Pseudokinases"/>
</dbReference>
<accession>A0AAW2YTZ7</accession>
<keyword evidence="3 8" id="KW-0547">Nucleotide-binding</keyword>
<dbReference type="CDD" id="cd13999">
    <property type="entry name" value="STKc_MAP3K-like"/>
    <property type="match status" value="1"/>
</dbReference>
<evidence type="ECO:0000256" key="7">
    <source>
        <dbReference type="ARBA" id="ARBA00048679"/>
    </source>
</evidence>
<evidence type="ECO:0000256" key="3">
    <source>
        <dbReference type="ARBA" id="ARBA00022741"/>
    </source>
</evidence>
<keyword evidence="1" id="KW-0723">Serine/threonine-protein kinase</keyword>
<name>A0AAW2YTZ7_9EUKA</name>
<evidence type="ECO:0000256" key="5">
    <source>
        <dbReference type="ARBA" id="ARBA00022840"/>
    </source>
</evidence>
<comment type="catalytic activity">
    <reaction evidence="7">
        <text>L-seryl-[protein] + ATP = O-phospho-L-seryl-[protein] + ADP + H(+)</text>
        <dbReference type="Rhea" id="RHEA:17989"/>
        <dbReference type="Rhea" id="RHEA-COMP:9863"/>
        <dbReference type="Rhea" id="RHEA-COMP:11604"/>
        <dbReference type="ChEBI" id="CHEBI:15378"/>
        <dbReference type="ChEBI" id="CHEBI:29999"/>
        <dbReference type="ChEBI" id="CHEBI:30616"/>
        <dbReference type="ChEBI" id="CHEBI:83421"/>
        <dbReference type="ChEBI" id="CHEBI:456216"/>
        <dbReference type="EC" id="2.7.11.1"/>
    </reaction>
</comment>
<dbReference type="InterPro" id="IPR001245">
    <property type="entry name" value="Ser-Thr/Tyr_kinase_cat_dom"/>
</dbReference>
<keyword evidence="2" id="KW-0808">Transferase</keyword>
<evidence type="ECO:0000313" key="12">
    <source>
        <dbReference type="Proteomes" id="UP001431209"/>
    </source>
</evidence>
<dbReference type="PANTHER" id="PTHR44329:SF298">
    <property type="entry name" value="MIXED LINEAGE KINASE DOMAIN-LIKE PROTEIN"/>
    <property type="match status" value="1"/>
</dbReference>
<evidence type="ECO:0000256" key="6">
    <source>
        <dbReference type="ARBA" id="ARBA00047899"/>
    </source>
</evidence>
<evidence type="ECO:0000259" key="10">
    <source>
        <dbReference type="PROSITE" id="PS50011"/>
    </source>
</evidence>
<evidence type="ECO:0000256" key="8">
    <source>
        <dbReference type="PROSITE-ProRule" id="PRU10141"/>
    </source>
</evidence>
<dbReference type="PROSITE" id="PS00107">
    <property type="entry name" value="PROTEIN_KINASE_ATP"/>
    <property type="match status" value="1"/>
</dbReference>
<feature type="transmembrane region" description="Helical" evidence="9">
    <location>
        <begin position="244"/>
        <end position="272"/>
    </location>
</feature>
<dbReference type="SUPFAM" id="SSF56112">
    <property type="entry name" value="Protein kinase-like (PK-like)"/>
    <property type="match status" value="1"/>
</dbReference>